<accession>A0ABV3SN08</accession>
<dbReference type="EMBL" id="JBDPGJ010000004">
    <property type="protein sequence ID" value="MEX0407710.1"/>
    <property type="molecule type" value="Genomic_DNA"/>
</dbReference>
<dbReference type="RefSeq" id="WP_367955581.1">
    <property type="nucleotide sequence ID" value="NZ_JBDPGJ010000004.1"/>
</dbReference>
<keyword evidence="3" id="KW-1185">Reference proteome</keyword>
<keyword evidence="1" id="KW-0812">Transmembrane</keyword>
<evidence type="ECO:0000313" key="2">
    <source>
        <dbReference type="EMBL" id="MEX0407710.1"/>
    </source>
</evidence>
<keyword evidence="1" id="KW-0472">Membrane</keyword>
<dbReference type="Gene3D" id="1.10.3730.20">
    <property type="match status" value="1"/>
</dbReference>
<dbReference type="InterPro" id="IPR037185">
    <property type="entry name" value="EmrE-like"/>
</dbReference>
<name>A0ABV3SN08_9HYPH</name>
<dbReference type="SUPFAM" id="SSF103481">
    <property type="entry name" value="Multidrug resistance efflux transporter EmrE"/>
    <property type="match status" value="1"/>
</dbReference>
<feature type="transmembrane region" description="Helical" evidence="1">
    <location>
        <begin position="87"/>
        <end position="109"/>
    </location>
</feature>
<evidence type="ECO:0000256" key="1">
    <source>
        <dbReference type="SAM" id="Phobius"/>
    </source>
</evidence>
<reference evidence="2 3" key="1">
    <citation type="submission" date="2024-05" db="EMBL/GenBank/DDBJ databases">
        <authorList>
            <person name="Jiang F."/>
        </authorList>
    </citation>
    <scope>NUCLEOTIDE SEQUENCE [LARGE SCALE GENOMIC DNA]</scope>
    <source>
        <strain evidence="2 3">LZ166</strain>
    </source>
</reference>
<gene>
    <name evidence="2" type="ORF">ABGN05_18785</name>
</gene>
<sequence>MTVSGFLQLSLSTAVFISAASAAKAWTLAPGAGKLALTLALYTIGNLIMLRLIREFGMGLALSLSAVIQIVAVNIVAFAYFGEKVNLLQGAGILLAILAVGLVSLGPYLGGR</sequence>
<keyword evidence="1" id="KW-1133">Transmembrane helix</keyword>
<comment type="caution">
    <text evidence="2">The sequence shown here is derived from an EMBL/GenBank/DDBJ whole genome shotgun (WGS) entry which is preliminary data.</text>
</comment>
<organism evidence="2 3">
    <name type="scientific">Aquibium pacificus</name>
    <dbReference type="NCBI Taxonomy" id="3153579"/>
    <lineage>
        <taxon>Bacteria</taxon>
        <taxon>Pseudomonadati</taxon>
        <taxon>Pseudomonadota</taxon>
        <taxon>Alphaproteobacteria</taxon>
        <taxon>Hyphomicrobiales</taxon>
        <taxon>Phyllobacteriaceae</taxon>
        <taxon>Aquibium</taxon>
    </lineage>
</organism>
<feature type="transmembrane region" description="Helical" evidence="1">
    <location>
        <begin position="60"/>
        <end position="81"/>
    </location>
</feature>
<dbReference type="Proteomes" id="UP001556692">
    <property type="component" value="Unassembled WGS sequence"/>
</dbReference>
<evidence type="ECO:0000313" key="3">
    <source>
        <dbReference type="Proteomes" id="UP001556692"/>
    </source>
</evidence>
<protein>
    <submittedName>
        <fullName evidence="2">Uncharacterized protein</fullName>
    </submittedName>
</protein>
<proteinExistence type="predicted"/>
<feature type="transmembrane region" description="Helical" evidence="1">
    <location>
        <begin position="35"/>
        <end position="53"/>
    </location>
</feature>